<keyword evidence="2" id="KW-1185">Reference proteome</keyword>
<sequence>MVMTARALNRSTLARQLLLGREPLDVLEGIRRVVALQAQQPASPYVALWNRIGGFDAAGLDTAVSGLQAVKSTLMRLTLHMVHAEDYRDFREAMEPSLRASRLGDARFAASGLTPADADALIPDLMKYADRPRTVAELQGRLGELLGAPLEPAAWRMLRQYTPLWHTPVAGPWSFGTRQSYVAAGTQPVLADPDVAAGALQTLVRRYLEGFGPASVADMAQFAMAQRKRVRAAVQALGAELEQLRGPGGEVLYDIPGAPRPAGDTPAPPRLMAMWDSILLAYADRSRVIPPDYRRTVIRVNGDVLPTLLVDGYVAGVWRPAVGGIEATAFHPLPGDAWEGLAAEARTLVAFLADREPTVYGRYNHWWAKGLPAAETRLLPAG</sequence>
<gene>
    <name evidence="1" type="ORF">OGH68_33320</name>
</gene>
<dbReference type="EMBL" id="CP107567">
    <property type="protein sequence ID" value="UYQ65856.1"/>
    <property type="molecule type" value="Genomic_DNA"/>
</dbReference>
<evidence type="ECO:0000313" key="1">
    <source>
        <dbReference type="EMBL" id="UYQ65856.1"/>
    </source>
</evidence>
<dbReference type="Pfam" id="PF06224">
    <property type="entry name" value="AlkZ-like"/>
    <property type="match status" value="1"/>
</dbReference>
<dbReference type="Proteomes" id="UP001163878">
    <property type="component" value="Chromosome"/>
</dbReference>
<dbReference type="RefSeq" id="WP_264249163.1">
    <property type="nucleotide sequence ID" value="NZ_CP107567.1"/>
</dbReference>
<accession>A0ABY6IG26</accession>
<reference evidence="1" key="1">
    <citation type="submission" date="2022-10" db="EMBL/GenBank/DDBJ databases">
        <title>Cytochrome P450 Catalyzes Benzene Ring Formation in the Biosynthesis of Trialkyl-Substituted Aromatic Polyketides.</title>
        <authorList>
            <person name="Zhao E."/>
            <person name="Ge H."/>
        </authorList>
    </citation>
    <scope>NUCLEOTIDE SEQUENCE</scope>
    <source>
        <strain evidence="1">NA0869</strain>
    </source>
</reference>
<dbReference type="PANTHER" id="PTHR38479">
    <property type="entry name" value="LMO0824 PROTEIN"/>
    <property type="match status" value="1"/>
</dbReference>
<dbReference type="GO" id="GO:0003677">
    <property type="term" value="F:DNA binding"/>
    <property type="evidence" value="ECO:0007669"/>
    <property type="project" value="UniProtKB-KW"/>
</dbReference>
<keyword evidence="1" id="KW-0238">DNA-binding</keyword>
<dbReference type="PANTHER" id="PTHR38479:SF2">
    <property type="entry name" value="WINGED HELIX DNA-BINDING DOMAIN-CONTAINING PROTEIN"/>
    <property type="match status" value="1"/>
</dbReference>
<proteinExistence type="predicted"/>
<protein>
    <submittedName>
        <fullName evidence="1">Winged helix DNA-binding domain-containing protein</fullName>
    </submittedName>
</protein>
<name>A0ABY6IG26_STRPE</name>
<organism evidence="1 2">
    <name type="scientific">Streptomyces peucetius</name>
    <dbReference type="NCBI Taxonomy" id="1950"/>
    <lineage>
        <taxon>Bacteria</taxon>
        <taxon>Bacillati</taxon>
        <taxon>Actinomycetota</taxon>
        <taxon>Actinomycetes</taxon>
        <taxon>Kitasatosporales</taxon>
        <taxon>Streptomycetaceae</taxon>
        <taxon>Streptomyces</taxon>
    </lineage>
</organism>
<dbReference type="InterPro" id="IPR009351">
    <property type="entry name" value="AlkZ-like"/>
</dbReference>
<evidence type="ECO:0000313" key="2">
    <source>
        <dbReference type="Proteomes" id="UP001163878"/>
    </source>
</evidence>